<name>A0A1C7MLV6_GRIFR</name>
<evidence type="ECO:0000313" key="3">
    <source>
        <dbReference type="Proteomes" id="UP000092993"/>
    </source>
</evidence>
<feature type="compositionally biased region" description="Basic and acidic residues" evidence="1">
    <location>
        <begin position="54"/>
        <end position="63"/>
    </location>
</feature>
<feature type="region of interest" description="Disordered" evidence="1">
    <location>
        <begin position="1"/>
        <end position="25"/>
    </location>
</feature>
<evidence type="ECO:0000313" key="2">
    <source>
        <dbReference type="EMBL" id="OBZ77842.1"/>
    </source>
</evidence>
<dbReference type="Proteomes" id="UP000092993">
    <property type="component" value="Unassembled WGS sequence"/>
</dbReference>
<feature type="compositionally biased region" description="Polar residues" evidence="1">
    <location>
        <begin position="1"/>
        <end position="23"/>
    </location>
</feature>
<proteinExistence type="predicted"/>
<sequence length="116" mass="12949">MYQSPSRKPTKLSSNPGTNNRGTDTMHVIAYRNDLVSEDTSEPSCLRGKSTSGAEHHRQSHEARCPESIATGWKLLSAAAQCVAYGRSRDLRAKARQQRIHCVDATRRVLSKRARK</sequence>
<organism evidence="2 3">
    <name type="scientific">Grifola frondosa</name>
    <name type="common">Maitake</name>
    <name type="synonym">Polyporus frondosus</name>
    <dbReference type="NCBI Taxonomy" id="5627"/>
    <lineage>
        <taxon>Eukaryota</taxon>
        <taxon>Fungi</taxon>
        <taxon>Dikarya</taxon>
        <taxon>Basidiomycota</taxon>
        <taxon>Agaricomycotina</taxon>
        <taxon>Agaricomycetes</taxon>
        <taxon>Polyporales</taxon>
        <taxon>Grifolaceae</taxon>
        <taxon>Grifola</taxon>
    </lineage>
</organism>
<reference evidence="2 3" key="1">
    <citation type="submission" date="2016-03" db="EMBL/GenBank/DDBJ databases">
        <title>Whole genome sequencing of Grifola frondosa 9006-11.</title>
        <authorList>
            <person name="Min B."/>
            <person name="Park H."/>
            <person name="Kim J.-G."/>
            <person name="Cho H."/>
            <person name="Oh Y.-L."/>
            <person name="Kong W.-S."/>
            <person name="Choi I.-G."/>
        </authorList>
    </citation>
    <scope>NUCLEOTIDE SEQUENCE [LARGE SCALE GENOMIC DNA]</scope>
    <source>
        <strain evidence="2 3">9006-11</strain>
    </source>
</reference>
<protein>
    <submittedName>
        <fullName evidence="2">Uncharacterized protein</fullName>
    </submittedName>
</protein>
<evidence type="ECO:0000256" key="1">
    <source>
        <dbReference type="SAM" id="MobiDB-lite"/>
    </source>
</evidence>
<dbReference type="AlphaFoldDB" id="A0A1C7MLV6"/>
<gene>
    <name evidence="2" type="ORF">A0H81_01822</name>
</gene>
<dbReference type="EMBL" id="LUGG01000002">
    <property type="protein sequence ID" value="OBZ77842.1"/>
    <property type="molecule type" value="Genomic_DNA"/>
</dbReference>
<accession>A0A1C7MLV6</accession>
<feature type="region of interest" description="Disordered" evidence="1">
    <location>
        <begin position="39"/>
        <end position="63"/>
    </location>
</feature>
<keyword evidence="3" id="KW-1185">Reference proteome</keyword>
<comment type="caution">
    <text evidence="2">The sequence shown here is derived from an EMBL/GenBank/DDBJ whole genome shotgun (WGS) entry which is preliminary data.</text>
</comment>